<organism evidence="2 3">
    <name type="scientific">Streptomyces piniterrae</name>
    <dbReference type="NCBI Taxonomy" id="2571125"/>
    <lineage>
        <taxon>Bacteria</taxon>
        <taxon>Bacillati</taxon>
        <taxon>Actinomycetota</taxon>
        <taxon>Actinomycetes</taxon>
        <taxon>Kitasatosporales</taxon>
        <taxon>Streptomycetaceae</taxon>
        <taxon>Streptomyces</taxon>
    </lineage>
</organism>
<dbReference type="Pfam" id="PF17197">
    <property type="entry name" value="DUF5134"/>
    <property type="match status" value="1"/>
</dbReference>
<sequence>MHGPPWVGWLLVLLGAAAGGYCLSRAGTGTAAQRVEARGEALMGLGMAVMALPASAVAPPSWSPWLFAGVFGAAGLRALALRHPHHVVSSGAMVYMALAMTAAPETPAGLAGHVAHTGHSAPGGVPLLTGLLLGYYSLFVITAGIRLAPAGAAGPAGAACTPTAVATGGIAAVPRPEVLGACRLAMGIGMFAMLLAL</sequence>
<keyword evidence="1" id="KW-0812">Transmembrane</keyword>
<dbReference type="InterPro" id="IPR033458">
    <property type="entry name" value="DUF5134"/>
</dbReference>
<feature type="transmembrane region" description="Helical" evidence="1">
    <location>
        <begin position="6"/>
        <end position="23"/>
    </location>
</feature>
<keyword evidence="1" id="KW-1133">Transmembrane helix</keyword>
<keyword evidence="3" id="KW-1185">Reference proteome</keyword>
<proteinExistence type="predicted"/>
<dbReference type="AlphaFoldDB" id="A0A4U0MT62"/>
<dbReference type="RefSeq" id="WP_136743573.1">
    <property type="nucleotide sequence ID" value="NZ_SUMB01000013.1"/>
</dbReference>
<feature type="transmembrane region" description="Helical" evidence="1">
    <location>
        <begin position="87"/>
        <end position="104"/>
    </location>
</feature>
<feature type="transmembrane region" description="Helical" evidence="1">
    <location>
        <begin position="62"/>
        <end position="80"/>
    </location>
</feature>
<accession>A0A4U0MT62</accession>
<protein>
    <submittedName>
        <fullName evidence="2">DUF5134 domain-containing protein</fullName>
    </submittedName>
</protein>
<name>A0A4U0MT62_9ACTN</name>
<keyword evidence="1" id="KW-0472">Membrane</keyword>
<feature type="transmembrane region" description="Helical" evidence="1">
    <location>
        <begin position="124"/>
        <end position="145"/>
    </location>
</feature>
<dbReference type="OrthoDB" id="3873591at2"/>
<evidence type="ECO:0000313" key="3">
    <source>
        <dbReference type="Proteomes" id="UP000308697"/>
    </source>
</evidence>
<evidence type="ECO:0000256" key="1">
    <source>
        <dbReference type="SAM" id="Phobius"/>
    </source>
</evidence>
<comment type="caution">
    <text evidence="2">The sequence shown here is derived from an EMBL/GenBank/DDBJ whole genome shotgun (WGS) entry which is preliminary data.</text>
</comment>
<dbReference type="EMBL" id="SUMB01000013">
    <property type="protein sequence ID" value="TJZ44109.1"/>
    <property type="molecule type" value="Genomic_DNA"/>
</dbReference>
<evidence type="ECO:0000313" key="2">
    <source>
        <dbReference type="EMBL" id="TJZ44109.1"/>
    </source>
</evidence>
<feature type="transmembrane region" description="Helical" evidence="1">
    <location>
        <begin position="35"/>
        <end position="56"/>
    </location>
</feature>
<reference evidence="2 3" key="1">
    <citation type="submission" date="2019-04" db="EMBL/GenBank/DDBJ databases">
        <title>Streptomyces piniterrae sp. nov., a heliquinomycin-producing actinomycete isolated from rhizosphere soil of Pinus yunnanensis.</title>
        <authorList>
            <person name="Zhuang X."/>
            <person name="Zhao J."/>
        </authorList>
    </citation>
    <scope>NUCLEOTIDE SEQUENCE [LARGE SCALE GENOMIC DNA]</scope>
    <source>
        <strain evidence="3">jys28</strain>
    </source>
</reference>
<gene>
    <name evidence="2" type="ORF">FCH28_31405</name>
</gene>
<dbReference type="Proteomes" id="UP000308697">
    <property type="component" value="Unassembled WGS sequence"/>
</dbReference>